<dbReference type="Proteomes" id="UP000265080">
    <property type="component" value="Chromosome 17"/>
</dbReference>
<dbReference type="InterPro" id="IPR011009">
    <property type="entry name" value="Kinase-like_dom_sf"/>
</dbReference>
<dbReference type="GO" id="GO:0005524">
    <property type="term" value="F:ATP binding"/>
    <property type="evidence" value="ECO:0007669"/>
    <property type="project" value="UniProtKB-UniRule"/>
</dbReference>
<keyword evidence="3 6" id="KW-0547">Nucleotide-binding</keyword>
<dbReference type="GO" id="GO:0005737">
    <property type="term" value="C:cytoplasm"/>
    <property type="evidence" value="ECO:0007669"/>
    <property type="project" value="TreeGrafter"/>
</dbReference>
<dbReference type="Ensembl" id="ENSAPET00000015597.1">
    <property type="protein sequence ID" value="ENSAPEP00000015203.1"/>
    <property type="gene ID" value="ENSAPEG00000010831.1"/>
</dbReference>
<keyword evidence="1" id="KW-0723">Serine/threonine-protein kinase</keyword>
<evidence type="ECO:0000256" key="3">
    <source>
        <dbReference type="ARBA" id="ARBA00022741"/>
    </source>
</evidence>
<accession>A0A3P8SSH1</accession>
<protein>
    <recommendedName>
        <fullName evidence="8">Protein kinase domain-containing protein</fullName>
    </recommendedName>
</protein>
<reference evidence="9 10" key="1">
    <citation type="submission" date="2018-03" db="EMBL/GenBank/DDBJ databases">
        <title>Finding Nemo's genes: A chromosome-scale reference assembly of the genome of the orange clownfish Amphiprion percula.</title>
        <authorList>
            <person name="Lehmann R."/>
        </authorList>
    </citation>
    <scope>NUCLEOTIDE SEQUENCE</scope>
</reference>
<dbReference type="GO" id="GO:0045944">
    <property type="term" value="P:positive regulation of transcription by RNA polymerase II"/>
    <property type="evidence" value="ECO:0007669"/>
    <property type="project" value="TreeGrafter"/>
</dbReference>
<evidence type="ECO:0000256" key="4">
    <source>
        <dbReference type="ARBA" id="ARBA00022777"/>
    </source>
</evidence>
<evidence type="ECO:0000313" key="9">
    <source>
        <dbReference type="Ensembl" id="ENSAPEP00000015203.1"/>
    </source>
</evidence>
<feature type="compositionally biased region" description="Low complexity" evidence="7">
    <location>
        <begin position="373"/>
        <end position="390"/>
    </location>
</feature>
<dbReference type="GO" id="GO:0046332">
    <property type="term" value="F:SMAD binding"/>
    <property type="evidence" value="ECO:0007669"/>
    <property type="project" value="TreeGrafter"/>
</dbReference>
<dbReference type="GO" id="GO:0004674">
    <property type="term" value="F:protein serine/threonine kinase activity"/>
    <property type="evidence" value="ECO:0007669"/>
    <property type="project" value="UniProtKB-KW"/>
</dbReference>
<name>A0A3P8SSH1_AMPPE</name>
<keyword evidence="4" id="KW-0418">Kinase</keyword>
<dbReference type="GO" id="GO:0016605">
    <property type="term" value="C:PML body"/>
    <property type="evidence" value="ECO:0007669"/>
    <property type="project" value="TreeGrafter"/>
</dbReference>
<organism evidence="9 10">
    <name type="scientific">Amphiprion percula</name>
    <name type="common">Orange clownfish</name>
    <name type="synonym">Lutjanus percula</name>
    <dbReference type="NCBI Taxonomy" id="161767"/>
    <lineage>
        <taxon>Eukaryota</taxon>
        <taxon>Metazoa</taxon>
        <taxon>Chordata</taxon>
        <taxon>Craniata</taxon>
        <taxon>Vertebrata</taxon>
        <taxon>Euteleostomi</taxon>
        <taxon>Actinopterygii</taxon>
        <taxon>Neopterygii</taxon>
        <taxon>Teleostei</taxon>
        <taxon>Neoteleostei</taxon>
        <taxon>Acanthomorphata</taxon>
        <taxon>Ovalentaria</taxon>
        <taxon>Pomacentridae</taxon>
        <taxon>Amphiprion</taxon>
    </lineage>
</organism>
<dbReference type="Gene3D" id="1.10.510.10">
    <property type="entry name" value="Transferase(Phosphotransferase) domain 1"/>
    <property type="match status" value="1"/>
</dbReference>
<sequence length="608" mass="68369">YANTQSHSYYVEKLLGDGGFGVVARCRNINSQEVVALKSIHKELNEDGKAEAEVMYKLRQLDADKHNLVKFIEHFEHKGQFCLTFEMLDLSLFDFLIERKLKPLHVAEIRVIAQQMFVALEALKSIGLAHCDIKPDNIMLVNHCSQSFKVKLIDFGCAKEVSALARFDSIQTLGYRAPEVILGLPLTEAVDMWALGSVLATLFLGRHFHPGESEYEQLRIICMMQGLPKDHLLKAGRKARKFFTESSGKAWRMKTPGEYQQDTGKAVKQCPAYYEAFNSLNDLLKARSQPMETTEEKDHKAFISLLKQMLHFNPKKRITPSMALGHRFITMKHLSGKTCDKLYVAKARLQMTRCQLEMAALDPLATSSKVPSWDEASSSENDSEGSSGASLDQVSRRKTYILESKSGTDDPPTAPVDQDLSRKRTYILESSGGTDETTTPLVEVVENNRKSISKRKGGTKDQTTAVTQKQDKVTKLTALLDLAVGKNRTSKSKGGIKNQITAVVHQQEKITKLTPPLENPSVHDGVKKDKRITAGSPNICEDRPPQEVAVTNITPAKNVTDKTDQIMEEKPSDIMEVRSKKKYFRRIRKFCSKQFKRFFSCCRGVDDD</sequence>
<dbReference type="AlphaFoldDB" id="A0A3P8SSH1"/>
<dbReference type="GO" id="GO:0042771">
    <property type="term" value="P:intrinsic apoptotic signaling pathway in response to DNA damage by p53 class mediator"/>
    <property type="evidence" value="ECO:0007669"/>
    <property type="project" value="TreeGrafter"/>
</dbReference>
<keyword evidence="5 6" id="KW-0067">ATP-binding</keyword>
<dbReference type="PROSITE" id="PS00107">
    <property type="entry name" value="PROTEIN_KINASE_ATP"/>
    <property type="match status" value="1"/>
</dbReference>
<dbReference type="PROSITE" id="PS00108">
    <property type="entry name" value="PROTEIN_KINASE_ST"/>
    <property type="match status" value="1"/>
</dbReference>
<dbReference type="GO" id="GO:0007224">
    <property type="term" value="P:smoothened signaling pathway"/>
    <property type="evidence" value="ECO:0007669"/>
    <property type="project" value="TreeGrafter"/>
</dbReference>
<feature type="domain" description="Protein kinase" evidence="8">
    <location>
        <begin position="9"/>
        <end position="329"/>
    </location>
</feature>
<evidence type="ECO:0000256" key="5">
    <source>
        <dbReference type="ARBA" id="ARBA00022840"/>
    </source>
</evidence>
<evidence type="ECO:0000259" key="8">
    <source>
        <dbReference type="PROSITE" id="PS50011"/>
    </source>
</evidence>
<keyword evidence="2" id="KW-0808">Transferase</keyword>
<dbReference type="InterPro" id="IPR050494">
    <property type="entry name" value="Ser_Thr_dual-spec_kinase"/>
</dbReference>
<dbReference type="GO" id="GO:0004713">
    <property type="term" value="F:protein tyrosine kinase activity"/>
    <property type="evidence" value="ECO:0007669"/>
    <property type="project" value="TreeGrafter"/>
</dbReference>
<dbReference type="InterPro" id="IPR000719">
    <property type="entry name" value="Prot_kinase_dom"/>
</dbReference>
<dbReference type="OMA" id="LRIICMM"/>
<evidence type="ECO:0000256" key="6">
    <source>
        <dbReference type="PROSITE-ProRule" id="PRU10141"/>
    </source>
</evidence>
<dbReference type="GeneTree" id="ENSGT00940000164472"/>
<dbReference type="Gene3D" id="3.30.200.20">
    <property type="entry name" value="Phosphorylase Kinase, domain 1"/>
    <property type="match status" value="1"/>
</dbReference>
<dbReference type="PANTHER" id="PTHR24058">
    <property type="entry name" value="DUAL SPECIFICITY PROTEIN KINASE"/>
    <property type="match status" value="1"/>
</dbReference>
<evidence type="ECO:0000256" key="1">
    <source>
        <dbReference type="ARBA" id="ARBA00022527"/>
    </source>
</evidence>
<proteinExistence type="predicted"/>
<dbReference type="PROSITE" id="PS50011">
    <property type="entry name" value="PROTEIN_KINASE_DOM"/>
    <property type="match status" value="1"/>
</dbReference>
<evidence type="ECO:0000313" key="10">
    <source>
        <dbReference type="Proteomes" id="UP000265080"/>
    </source>
</evidence>
<feature type="region of interest" description="Disordered" evidence="7">
    <location>
        <begin position="367"/>
        <end position="422"/>
    </location>
</feature>
<keyword evidence="10" id="KW-1185">Reference proteome</keyword>
<dbReference type="SUPFAM" id="SSF56112">
    <property type="entry name" value="Protein kinase-like (PK-like)"/>
    <property type="match status" value="1"/>
</dbReference>
<dbReference type="GO" id="GO:0003713">
    <property type="term" value="F:transcription coactivator activity"/>
    <property type="evidence" value="ECO:0007669"/>
    <property type="project" value="TreeGrafter"/>
</dbReference>
<feature type="binding site" evidence="6">
    <location>
        <position position="38"/>
    </location>
    <ligand>
        <name>ATP</name>
        <dbReference type="ChEBI" id="CHEBI:30616"/>
    </ligand>
</feature>
<dbReference type="GO" id="GO:0003714">
    <property type="term" value="F:transcription corepressor activity"/>
    <property type="evidence" value="ECO:0007669"/>
    <property type="project" value="TreeGrafter"/>
</dbReference>
<dbReference type="SMART" id="SM00220">
    <property type="entry name" value="S_TKc"/>
    <property type="match status" value="1"/>
</dbReference>
<dbReference type="STRING" id="161767.ENSAPEP00000015203"/>
<dbReference type="InterPro" id="IPR008271">
    <property type="entry name" value="Ser/Thr_kinase_AS"/>
</dbReference>
<reference evidence="9" key="3">
    <citation type="submission" date="2025-09" db="UniProtKB">
        <authorList>
            <consortium name="Ensembl"/>
        </authorList>
    </citation>
    <scope>IDENTIFICATION</scope>
</reference>
<dbReference type="PANTHER" id="PTHR24058:SF53">
    <property type="entry name" value="HOMEODOMAIN-INTERACTING PROTEIN KINASE 2"/>
    <property type="match status" value="1"/>
</dbReference>
<evidence type="ECO:0000256" key="2">
    <source>
        <dbReference type="ARBA" id="ARBA00022679"/>
    </source>
</evidence>
<evidence type="ECO:0000256" key="7">
    <source>
        <dbReference type="SAM" id="MobiDB-lite"/>
    </source>
</evidence>
<dbReference type="Pfam" id="PF00069">
    <property type="entry name" value="Pkinase"/>
    <property type="match status" value="1"/>
</dbReference>
<reference evidence="9" key="2">
    <citation type="submission" date="2025-08" db="UniProtKB">
        <authorList>
            <consortium name="Ensembl"/>
        </authorList>
    </citation>
    <scope>IDENTIFICATION</scope>
</reference>
<dbReference type="InterPro" id="IPR017441">
    <property type="entry name" value="Protein_kinase_ATP_BS"/>
</dbReference>